<dbReference type="SUPFAM" id="SSF48403">
    <property type="entry name" value="Ankyrin repeat"/>
    <property type="match status" value="1"/>
</dbReference>
<dbReference type="Pfam" id="PF12796">
    <property type="entry name" value="Ank_2"/>
    <property type="match status" value="2"/>
</dbReference>
<feature type="compositionally biased region" description="Basic and acidic residues" evidence="4">
    <location>
        <begin position="796"/>
        <end position="807"/>
    </location>
</feature>
<dbReference type="InterPro" id="IPR008271">
    <property type="entry name" value="Ser/Thr_kinase_AS"/>
</dbReference>
<keyword evidence="1" id="KW-0677">Repeat</keyword>
<dbReference type="AlphaFoldDB" id="A0A8H5SW01"/>
<dbReference type="PROSITE" id="PS50011">
    <property type="entry name" value="PROTEIN_KINASE_DOM"/>
    <property type="match status" value="1"/>
</dbReference>
<dbReference type="PANTHER" id="PTHR24180:SF45">
    <property type="entry name" value="POLY [ADP-RIBOSE] POLYMERASE TANKYRASE"/>
    <property type="match status" value="1"/>
</dbReference>
<reference evidence="6 7" key="1">
    <citation type="submission" date="2020-05" db="EMBL/GenBank/DDBJ databases">
        <title>Identification and distribution of gene clusters putatively required for synthesis of sphingolipid metabolism inhibitors in phylogenetically diverse species of the filamentous fungus Fusarium.</title>
        <authorList>
            <person name="Kim H.-S."/>
            <person name="Busman M."/>
            <person name="Brown D.W."/>
            <person name="Divon H."/>
            <person name="Uhlig S."/>
            <person name="Proctor R.H."/>
        </authorList>
    </citation>
    <scope>NUCLEOTIDE SEQUENCE [LARGE SCALE GENOMIC DNA]</scope>
    <source>
        <strain evidence="6 7">NRRL 20693</strain>
    </source>
</reference>
<dbReference type="PROSITE" id="PS00108">
    <property type="entry name" value="PROTEIN_KINASE_ST"/>
    <property type="match status" value="1"/>
</dbReference>
<dbReference type="Proteomes" id="UP000567885">
    <property type="component" value="Unassembled WGS sequence"/>
</dbReference>
<evidence type="ECO:0000256" key="1">
    <source>
        <dbReference type="ARBA" id="ARBA00022737"/>
    </source>
</evidence>
<dbReference type="Pfam" id="PF00069">
    <property type="entry name" value="Pkinase"/>
    <property type="match status" value="1"/>
</dbReference>
<dbReference type="InterPro" id="IPR011009">
    <property type="entry name" value="Kinase-like_dom_sf"/>
</dbReference>
<dbReference type="PROSITE" id="PS50088">
    <property type="entry name" value="ANK_REPEAT"/>
    <property type="match status" value="5"/>
</dbReference>
<organism evidence="6 7">
    <name type="scientific">Fusarium heterosporum</name>
    <dbReference type="NCBI Taxonomy" id="42747"/>
    <lineage>
        <taxon>Eukaryota</taxon>
        <taxon>Fungi</taxon>
        <taxon>Dikarya</taxon>
        <taxon>Ascomycota</taxon>
        <taxon>Pezizomycotina</taxon>
        <taxon>Sordariomycetes</taxon>
        <taxon>Hypocreomycetidae</taxon>
        <taxon>Hypocreales</taxon>
        <taxon>Nectriaceae</taxon>
        <taxon>Fusarium</taxon>
        <taxon>Fusarium heterosporum species complex</taxon>
    </lineage>
</organism>
<dbReference type="Pfam" id="PF13637">
    <property type="entry name" value="Ank_4"/>
    <property type="match status" value="1"/>
</dbReference>
<feature type="repeat" description="ANK" evidence="3">
    <location>
        <begin position="980"/>
        <end position="1012"/>
    </location>
</feature>
<proteinExistence type="predicted"/>
<dbReference type="PRINTS" id="PR01415">
    <property type="entry name" value="ANKYRIN"/>
</dbReference>
<evidence type="ECO:0000259" key="5">
    <source>
        <dbReference type="PROSITE" id="PS50011"/>
    </source>
</evidence>
<dbReference type="PROSITE" id="PS50297">
    <property type="entry name" value="ANK_REP_REGION"/>
    <property type="match status" value="5"/>
</dbReference>
<evidence type="ECO:0000313" key="6">
    <source>
        <dbReference type="EMBL" id="KAF5658588.1"/>
    </source>
</evidence>
<evidence type="ECO:0000256" key="2">
    <source>
        <dbReference type="ARBA" id="ARBA00023043"/>
    </source>
</evidence>
<keyword evidence="2 3" id="KW-0040">ANK repeat</keyword>
<gene>
    <name evidence="6" type="ORF">FHETE_9825</name>
</gene>
<dbReference type="GO" id="GO:0004672">
    <property type="term" value="F:protein kinase activity"/>
    <property type="evidence" value="ECO:0007669"/>
    <property type="project" value="InterPro"/>
</dbReference>
<keyword evidence="6" id="KW-0808">Transferase</keyword>
<name>A0A8H5SW01_FUSHE</name>
<evidence type="ECO:0000256" key="3">
    <source>
        <dbReference type="PROSITE-ProRule" id="PRU00023"/>
    </source>
</evidence>
<dbReference type="SUPFAM" id="SSF56112">
    <property type="entry name" value="Protein kinase-like (PK-like)"/>
    <property type="match status" value="2"/>
</dbReference>
<feature type="repeat" description="ANK" evidence="3">
    <location>
        <begin position="881"/>
        <end position="913"/>
    </location>
</feature>
<dbReference type="OrthoDB" id="1911848at2759"/>
<feature type="repeat" description="ANK" evidence="3">
    <location>
        <begin position="1013"/>
        <end position="1045"/>
    </location>
</feature>
<feature type="repeat" description="ANK" evidence="3">
    <location>
        <begin position="914"/>
        <end position="946"/>
    </location>
</feature>
<dbReference type="PANTHER" id="PTHR24180">
    <property type="entry name" value="CYCLIN-DEPENDENT KINASE INHIBITOR 2C-RELATED"/>
    <property type="match status" value="1"/>
</dbReference>
<dbReference type="InterPro" id="IPR002110">
    <property type="entry name" value="Ankyrin_rpt"/>
</dbReference>
<comment type="caution">
    <text evidence="6">The sequence shown here is derived from an EMBL/GenBank/DDBJ whole genome shotgun (WGS) entry which is preliminary data.</text>
</comment>
<evidence type="ECO:0000256" key="4">
    <source>
        <dbReference type="SAM" id="MobiDB-lite"/>
    </source>
</evidence>
<feature type="domain" description="Protein kinase" evidence="5">
    <location>
        <begin position="469"/>
        <end position="749"/>
    </location>
</feature>
<sequence>MAAELALGIAGLVGTIDVCIKTGKSMVQACKDYRQSDAMVNELIVRVEICWSRIVGQLEISKELWTGMTDDQKELQSRVLLVLQSKLVSATQVISKTDKHATLPKIRALHVLTLRESLETTVSDLEAWQQRFEPSWFHIIKTSTSNVEILLRNRGLGEPAREGLRFRRAFDNTHSVLISEESFQSLEKKFIPYCKAQLAKESGDDKLHIIDTVSQETVKLRDARELASRLRDSNPFTFGTMKCKGIVRLPDESSLAFVFRVPEGFSTVESCRKRLLSRSIPDSLTERLTIARQLVTAVYYVHLYEFVHKSITPETILTLRRTGTEQDAMVVCLVGFQLIRNANALTNTPKRDRKSSVYQHPSRMGTVTANFVMQHDIYSLGVCLLEIGLWTSFVDYGDNDTTEIAELLRTTEDTPTDLEPETIKKRLISLSRGQLKIVMGDVYSKVVETCLTCLDEDNTEFGDPRNFEDQDGVEVGSRREGPFTVHLHDDPEAPPMSPPRRERWEIVKPLGRGGQGEVVLERCVGGLRNLTERAYSRYFVKSLGWYPTRDHLYLAMEYHSSGDLYNYIKLRGPLPETDCRHVVTQVLSGIAMMHAEGFAHRDVKPKNILIHRYPQGNPPGSWWVKLADFGISKRSNRDTNNTTIIMGTRLFMAPELLRPGPPDRLDRNYQPGDIWALGITAFYILTKKLPFKDEGTVIEFSRSSGQPFPSDYLNRSQVTRTGQDFIKEVMDPQPNTRLDSDAAMQHAWTQPLLPDVSASGDQSRPSSSSSIDDFLGVPRPLMTITSDWTPQPASDEPTREYTHHDASSDVQSVERFSSGGLTTQESTREHRQSIYSQSLKNQRSMTLQIVTYEELSFALRSRNVQAVKLRLQRNPNIVMEFEWTPLLLSAAYGNVELAKFLITNGADIFATRDKGNTPLHVCASVGHQAVGRLLIENGANIEARTGTGYTPLQVAAHKGHEPVVRLLVESGAKIEEKDEYGRTSLILATGKGHQGVVRLLLERDADIGVKNSGGDTPLIQAVKEGHLAVVKVLLEKGADVEVTDKDDKTPLIIASQRKQKNMVKLLEQNGAKKGLSYYRSRFSDRRAP</sequence>
<dbReference type="GO" id="GO:0005524">
    <property type="term" value="F:ATP binding"/>
    <property type="evidence" value="ECO:0007669"/>
    <property type="project" value="InterPro"/>
</dbReference>
<keyword evidence="7" id="KW-1185">Reference proteome</keyword>
<dbReference type="SMART" id="SM00248">
    <property type="entry name" value="ANK"/>
    <property type="match status" value="6"/>
</dbReference>
<dbReference type="EMBL" id="JAAGWQ010000234">
    <property type="protein sequence ID" value="KAF5658588.1"/>
    <property type="molecule type" value="Genomic_DNA"/>
</dbReference>
<evidence type="ECO:0000313" key="7">
    <source>
        <dbReference type="Proteomes" id="UP000567885"/>
    </source>
</evidence>
<protein>
    <submittedName>
        <fullName evidence="6">CAMK kinase</fullName>
    </submittedName>
</protein>
<dbReference type="SMART" id="SM00220">
    <property type="entry name" value="S_TKc"/>
    <property type="match status" value="1"/>
</dbReference>
<dbReference type="InterPro" id="IPR036770">
    <property type="entry name" value="Ankyrin_rpt-contain_sf"/>
</dbReference>
<feature type="region of interest" description="Disordered" evidence="4">
    <location>
        <begin position="753"/>
        <end position="811"/>
    </location>
</feature>
<feature type="repeat" description="ANK" evidence="3">
    <location>
        <begin position="947"/>
        <end position="979"/>
    </location>
</feature>
<feature type="compositionally biased region" description="Polar residues" evidence="4">
    <location>
        <begin position="783"/>
        <end position="792"/>
    </location>
</feature>
<dbReference type="Gene3D" id="1.10.510.10">
    <property type="entry name" value="Transferase(Phosphotransferase) domain 1"/>
    <property type="match status" value="2"/>
</dbReference>
<dbReference type="InterPro" id="IPR000719">
    <property type="entry name" value="Prot_kinase_dom"/>
</dbReference>
<dbReference type="InterPro" id="IPR051637">
    <property type="entry name" value="Ank_repeat_dom-contain_49"/>
</dbReference>
<accession>A0A8H5SW01</accession>
<feature type="compositionally biased region" description="Low complexity" evidence="4">
    <location>
        <begin position="757"/>
        <end position="770"/>
    </location>
</feature>
<dbReference type="Gene3D" id="1.25.40.20">
    <property type="entry name" value="Ankyrin repeat-containing domain"/>
    <property type="match status" value="1"/>
</dbReference>
<keyword evidence="6" id="KW-0418">Kinase</keyword>